<comment type="caution">
    <text evidence="1">The sequence shown here is derived from an EMBL/GenBank/DDBJ whole genome shotgun (WGS) entry which is preliminary data.</text>
</comment>
<gene>
    <name evidence="1" type="ORF">T12_1566</name>
</gene>
<protein>
    <submittedName>
        <fullName evidence="1">Uncharacterized protein</fullName>
    </submittedName>
</protein>
<evidence type="ECO:0000313" key="1">
    <source>
        <dbReference type="EMBL" id="KRX90457.1"/>
    </source>
</evidence>
<dbReference type="Proteomes" id="UP000054783">
    <property type="component" value="Unassembled WGS sequence"/>
</dbReference>
<organism evidence="1 2">
    <name type="scientific">Trichinella patagoniensis</name>
    <dbReference type="NCBI Taxonomy" id="990121"/>
    <lineage>
        <taxon>Eukaryota</taxon>
        <taxon>Metazoa</taxon>
        <taxon>Ecdysozoa</taxon>
        <taxon>Nematoda</taxon>
        <taxon>Enoplea</taxon>
        <taxon>Dorylaimia</taxon>
        <taxon>Trichinellida</taxon>
        <taxon>Trichinellidae</taxon>
        <taxon>Trichinella</taxon>
    </lineage>
</organism>
<proteinExistence type="predicted"/>
<name>A0A0V0XRN2_9BILA</name>
<accession>A0A0V0XRN2</accession>
<dbReference type="EMBL" id="JYDQ01004682">
    <property type="protein sequence ID" value="KRX90457.1"/>
    <property type="molecule type" value="Genomic_DNA"/>
</dbReference>
<evidence type="ECO:0000313" key="2">
    <source>
        <dbReference type="Proteomes" id="UP000054783"/>
    </source>
</evidence>
<dbReference type="AlphaFoldDB" id="A0A0V0XRN2"/>
<keyword evidence="2" id="KW-1185">Reference proteome</keyword>
<reference evidence="1 2" key="1">
    <citation type="submission" date="2015-01" db="EMBL/GenBank/DDBJ databases">
        <title>Evolution of Trichinella species and genotypes.</title>
        <authorList>
            <person name="Korhonen P.K."/>
            <person name="Edoardo P."/>
            <person name="Giuseppe L.R."/>
            <person name="Gasser R.B."/>
        </authorList>
    </citation>
    <scope>NUCLEOTIDE SEQUENCE [LARGE SCALE GENOMIC DNA]</scope>
    <source>
        <strain evidence="1">ISS2496</strain>
    </source>
</reference>
<sequence length="31" mass="3507">MFLNEVLIAKQCLLRGWCKMYPGLGYCSVIG</sequence>